<dbReference type="Pfam" id="PF14206">
    <property type="entry name" value="Cys_rich_CPCC"/>
    <property type="match status" value="1"/>
</dbReference>
<comment type="caution">
    <text evidence="2">The sequence shown here is derived from an EMBL/GenBank/DDBJ whole genome shotgun (WGS) entry which is preliminary data.</text>
</comment>
<evidence type="ECO:0000313" key="3">
    <source>
        <dbReference type="Proteomes" id="UP000627446"/>
    </source>
</evidence>
<accession>A0A923HRQ3</accession>
<proteinExistence type="predicted"/>
<name>A0A923HRQ3_9BURK</name>
<evidence type="ECO:0000259" key="1">
    <source>
        <dbReference type="Pfam" id="PF14206"/>
    </source>
</evidence>
<dbReference type="Proteomes" id="UP000627446">
    <property type="component" value="Unassembled WGS sequence"/>
</dbReference>
<sequence>MSQFQCPCCDYFSLKCRAEIDICKICFWEDDGNDLTSLDVHSGPNHMTLREARENFKEFGACDLDMKRNALSFEQRQKYQFKVRET</sequence>
<gene>
    <name evidence="2" type="ORF">H8K36_15830</name>
</gene>
<protein>
    <recommendedName>
        <fullName evidence="1">Cysteine-rich CPCC domain-containing protein</fullName>
    </recommendedName>
</protein>
<organism evidence="2 3">
    <name type="scientific">Undibacterium nitidum</name>
    <dbReference type="NCBI Taxonomy" id="2762298"/>
    <lineage>
        <taxon>Bacteria</taxon>
        <taxon>Pseudomonadati</taxon>
        <taxon>Pseudomonadota</taxon>
        <taxon>Betaproteobacteria</taxon>
        <taxon>Burkholderiales</taxon>
        <taxon>Oxalobacteraceae</taxon>
        <taxon>Undibacterium</taxon>
    </lineage>
</organism>
<dbReference type="RefSeq" id="WP_186917485.1">
    <property type="nucleotide sequence ID" value="NZ_JACOFZ010000008.1"/>
</dbReference>
<evidence type="ECO:0000313" key="2">
    <source>
        <dbReference type="EMBL" id="MBC3882861.1"/>
    </source>
</evidence>
<keyword evidence="3" id="KW-1185">Reference proteome</keyword>
<feature type="domain" description="Cysteine-rich CPCC" evidence="1">
    <location>
        <begin position="4"/>
        <end position="72"/>
    </location>
</feature>
<reference evidence="2" key="1">
    <citation type="submission" date="2020-08" db="EMBL/GenBank/DDBJ databases">
        <title>Novel species isolated from subtropical streams in China.</title>
        <authorList>
            <person name="Lu H."/>
        </authorList>
    </citation>
    <scope>NUCLEOTIDE SEQUENCE</scope>
    <source>
        <strain evidence="2">LX22W</strain>
    </source>
</reference>
<dbReference type="InterPro" id="IPR025983">
    <property type="entry name" value="Cys_rich_CPCC"/>
</dbReference>
<dbReference type="EMBL" id="JACOFZ010000008">
    <property type="protein sequence ID" value="MBC3882861.1"/>
    <property type="molecule type" value="Genomic_DNA"/>
</dbReference>
<dbReference type="AlphaFoldDB" id="A0A923HRQ3"/>